<dbReference type="Gramene" id="PAN27980">
    <property type="protein sequence ID" value="PAN27980"/>
    <property type="gene ID" value="PAHAL_5G122400"/>
</dbReference>
<organism evidence="2">
    <name type="scientific">Panicum hallii</name>
    <dbReference type="NCBI Taxonomy" id="206008"/>
    <lineage>
        <taxon>Eukaryota</taxon>
        <taxon>Viridiplantae</taxon>
        <taxon>Streptophyta</taxon>
        <taxon>Embryophyta</taxon>
        <taxon>Tracheophyta</taxon>
        <taxon>Spermatophyta</taxon>
        <taxon>Magnoliopsida</taxon>
        <taxon>Liliopsida</taxon>
        <taxon>Poales</taxon>
        <taxon>Poaceae</taxon>
        <taxon>PACMAD clade</taxon>
        <taxon>Panicoideae</taxon>
        <taxon>Panicodae</taxon>
        <taxon>Paniceae</taxon>
        <taxon>Panicinae</taxon>
        <taxon>Panicum</taxon>
        <taxon>Panicum sect. Panicum</taxon>
    </lineage>
</organism>
<evidence type="ECO:0000256" key="1">
    <source>
        <dbReference type="SAM" id="MobiDB-lite"/>
    </source>
</evidence>
<feature type="region of interest" description="Disordered" evidence="1">
    <location>
        <begin position="1"/>
        <end position="179"/>
    </location>
</feature>
<feature type="compositionally biased region" description="Basic and acidic residues" evidence="1">
    <location>
        <begin position="28"/>
        <end position="44"/>
    </location>
</feature>
<protein>
    <submittedName>
        <fullName evidence="2">Uncharacterized protein</fullName>
    </submittedName>
</protein>
<feature type="compositionally biased region" description="Gly residues" evidence="1">
    <location>
        <begin position="83"/>
        <end position="92"/>
    </location>
</feature>
<dbReference type="EMBL" id="CM008050">
    <property type="protein sequence ID" value="PAN27980.1"/>
    <property type="molecule type" value="Genomic_DNA"/>
</dbReference>
<evidence type="ECO:0000313" key="2">
    <source>
        <dbReference type="EMBL" id="PAN27980.1"/>
    </source>
</evidence>
<dbReference type="Proteomes" id="UP000243499">
    <property type="component" value="Chromosome 5"/>
</dbReference>
<feature type="compositionally biased region" description="Basic and acidic residues" evidence="1">
    <location>
        <begin position="127"/>
        <end position="139"/>
    </location>
</feature>
<sequence>MAAEAQTESPGPVPPPHPPRGSSSSASPEKRALPVPGDDGRGGGEEEEEEEEGERRRLLHEPKRRRACVAALDSVPSAAADAGGAGLPGPGGDADAAPSFSFQHARSGFVAPETTPKFGSFNPPGEDAERAALDPKPAERGAGGEGRSVEADGEVPSAPGRGPEGSDEVGGEVDGQVQT</sequence>
<proteinExistence type="predicted"/>
<accession>A0A2S3HQS6</accession>
<dbReference type="AlphaFoldDB" id="A0A2S3HQS6"/>
<reference evidence="2" key="1">
    <citation type="submission" date="2018-04" db="EMBL/GenBank/DDBJ databases">
        <title>WGS assembly of Panicum hallii.</title>
        <authorList>
            <person name="Lovell J."/>
            <person name="Jenkins J."/>
            <person name="Lowry D."/>
            <person name="Mamidi S."/>
            <person name="Sreedasyam A."/>
            <person name="Weng X."/>
            <person name="Barry K."/>
            <person name="Bonette J."/>
            <person name="Campitelli B."/>
            <person name="Daum C."/>
            <person name="Gordon S."/>
            <person name="Gould B."/>
            <person name="Lipzen A."/>
            <person name="Macqueen A."/>
            <person name="Palacio-Mejia J."/>
            <person name="Plott C."/>
            <person name="Shakirov E."/>
            <person name="Shu S."/>
            <person name="Yoshinaga Y."/>
            <person name="Zane M."/>
            <person name="Rokhsar D."/>
            <person name="Grimwood J."/>
            <person name="Schmutz J."/>
            <person name="Juenger T."/>
        </authorList>
    </citation>
    <scope>NUCLEOTIDE SEQUENCE [LARGE SCALE GENOMIC DNA]</scope>
    <source>
        <strain evidence="2">FIL2</strain>
    </source>
</reference>
<name>A0A2S3HQS6_9POAL</name>
<gene>
    <name evidence="2" type="ORF">PAHAL_5G122400</name>
</gene>